<reference evidence="2" key="1">
    <citation type="journal article" date="2019" name="Int. J. Syst. Evol. Microbiol.">
        <title>The Global Catalogue of Microorganisms (GCM) 10K type strain sequencing project: providing services to taxonomists for standard genome sequencing and annotation.</title>
        <authorList>
            <consortium name="The Broad Institute Genomics Platform"/>
            <consortium name="The Broad Institute Genome Sequencing Center for Infectious Disease"/>
            <person name="Wu L."/>
            <person name="Ma J."/>
        </authorList>
    </citation>
    <scope>NUCLEOTIDE SEQUENCE [LARGE SCALE GENOMIC DNA]</scope>
    <source>
        <strain evidence="2">CGMCC 1.15180</strain>
    </source>
</reference>
<dbReference type="EMBL" id="JBHSPX010000002">
    <property type="protein sequence ID" value="MFC6061830.1"/>
    <property type="molecule type" value="Genomic_DNA"/>
</dbReference>
<organism evidence="1 2">
    <name type="scientific">Streptomyces ochraceiscleroticus</name>
    <dbReference type="NCBI Taxonomy" id="47761"/>
    <lineage>
        <taxon>Bacteria</taxon>
        <taxon>Bacillati</taxon>
        <taxon>Actinomycetota</taxon>
        <taxon>Actinomycetes</taxon>
        <taxon>Kitasatosporales</taxon>
        <taxon>Streptomycetaceae</taxon>
        <taxon>Streptomyces</taxon>
    </lineage>
</organism>
<dbReference type="InterPro" id="IPR009241">
    <property type="entry name" value="HigB-like"/>
</dbReference>
<keyword evidence="2" id="KW-1185">Reference proteome</keyword>
<gene>
    <name evidence="1" type="ORF">ACFP4F_04645</name>
</gene>
<name>A0ABW1MDT9_9ACTN</name>
<accession>A0ABW1MDT9</accession>
<dbReference type="Proteomes" id="UP001596139">
    <property type="component" value="Unassembled WGS sequence"/>
</dbReference>
<dbReference type="Pfam" id="PF05973">
    <property type="entry name" value="Gp49"/>
    <property type="match status" value="1"/>
</dbReference>
<dbReference type="RefSeq" id="WP_107053964.1">
    <property type="nucleotide sequence ID" value="NZ_JBHSPX010000002.1"/>
</dbReference>
<comment type="caution">
    <text evidence="1">The sequence shown here is derived from an EMBL/GenBank/DDBJ whole genome shotgun (WGS) entry which is preliminary data.</text>
</comment>
<protein>
    <submittedName>
        <fullName evidence="1">Type II toxin-antitoxin system RelE/ParE family toxin</fullName>
    </submittedName>
</protein>
<sequence>MWDIVLLEQVEDWFLQLCRHDPDSADRVTDALDQLAAEGPTLGRPMADRIHGSVLHDLKELRPATQWRIGYGQYVDSLKQEGDG</sequence>
<evidence type="ECO:0000313" key="2">
    <source>
        <dbReference type="Proteomes" id="UP001596139"/>
    </source>
</evidence>
<evidence type="ECO:0000313" key="1">
    <source>
        <dbReference type="EMBL" id="MFC6061830.1"/>
    </source>
</evidence>
<proteinExistence type="predicted"/>